<dbReference type="Gene3D" id="1.10.8.50">
    <property type="match status" value="1"/>
</dbReference>
<keyword evidence="16" id="KW-0326">Glycosidase</keyword>
<dbReference type="PANTHER" id="PTHR22993:SF9">
    <property type="entry name" value="FORMAMIDOPYRIMIDINE-DNA GLYCOSYLASE"/>
    <property type="match status" value="1"/>
</dbReference>
<evidence type="ECO:0000259" key="22">
    <source>
        <dbReference type="PROSITE" id="PS51068"/>
    </source>
</evidence>
<keyword evidence="20" id="KW-0812">Transmembrane</keyword>
<dbReference type="SMART" id="SM00898">
    <property type="entry name" value="Fapy_DNA_glyco"/>
    <property type="match status" value="1"/>
</dbReference>
<dbReference type="SMART" id="SM01232">
    <property type="entry name" value="H2TH"/>
    <property type="match status" value="1"/>
</dbReference>
<dbReference type="SUPFAM" id="SSF57716">
    <property type="entry name" value="Glucocorticoid receptor-like (DNA-binding domain)"/>
    <property type="match status" value="1"/>
</dbReference>
<evidence type="ECO:0000256" key="9">
    <source>
        <dbReference type="ARBA" id="ARBA00022771"/>
    </source>
</evidence>
<evidence type="ECO:0000256" key="16">
    <source>
        <dbReference type="ARBA" id="ARBA00023295"/>
    </source>
</evidence>
<dbReference type="PANTHER" id="PTHR22993">
    <property type="entry name" value="FORMAMIDOPYRIMIDINE-DNA GLYCOSYLASE"/>
    <property type="match status" value="1"/>
</dbReference>
<evidence type="ECO:0000256" key="17">
    <source>
        <dbReference type="ARBA" id="ARBA00030638"/>
    </source>
</evidence>
<organism evidence="23 24">
    <name type="scientific">Peribacillus glennii</name>
    <dbReference type="NCBI Taxonomy" id="2303991"/>
    <lineage>
        <taxon>Bacteria</taxon>
        <taxon>Bacillati</taxon>
        <taxon>Bacillota</taxon>
        <taxon>Bacilli</taxon>
        <taxon>Bacillales</taxon>
        <taxon>Bacillaceae</taxon>
        <taxon>Peribacillus</taxon>
    </lineage>
</organism>
<keyword evidence="24" id="KW-1185">Reference proteome</keyword>
<dbReference type="SUPFAM" id="SSF81624">
    <property type="entry name" value="N-terminal domain of MutM-like DNA repair proteins"/>
    <property type="match status" value="1"/>
</dbReference>
<dbReference type="FunFam" id="1.10.8.50:FF:000003">
    <property type="entry name" value="Formamidopyrimidine-DNA glycosylase"/>
    <property type="match status" value="1"/>
</dbReference>
<accession>A0A372L6W9</accession>
<evidence type="ECO:0000256" key="19">
    <source>
        <dbReference type="PROSITE-ProRule" id="PRU00391"/>
    </source>
</evidence>
<keyword evidence="20" id="KW-1133">Transmembrane helix</keyword>
<protein>
    <recommendedName>
        <fullName evidence="6">Formamidopyrimidine-DNA glycosylase</fullName>
        <ecNumber evidence="4">3.2.2.23</ecNumber>
        <ecNumber evidence="5">4.2.99.18</ecNumber>
    </recommendedName>
    <alternativeName>
        <fullName evidence="17">DNA-(apurinic or apyrimidinic site) lyase MutM</fullName>
    </alternativeName>
</protein>
<keyword evidence="13" id="KW-0234">DNA repair</keyword>
<name>A0A372L6W9_9BACI</name>
<dbReference type="InterPro" id="IPR010663">
    <property type="entry name" value="Znf_FPG/IleRS"/>
</dbReference>
<evidence type="ECO:0000256" key="12">
    <source>
        <dbReference type="ARBA" id="ARBA00023125"/>
    </source>
</evidence>
<keyword evidence="7" id="KW-0479">Metal-binding</keyword>
<evidence type="ECO:0000256" key="10">
    <source>
        <dbReference type="ARBA" id="ARBA00022801"/>
    </source>
</evidence>
<dbReference type="SUPFAM" id="SSF46946">
    <property type="entry name" value="S13-like H2TH domain"/>
    <property type="match status" value="1"/>
</dbReference>
<keyword evidence="11" id="KW-0862">Zinc</keyword>
<dbReference type="Pfam" id="PF01149">
    <property type="entry name" value="Fapy_DNA_glyco"/>
    <property type="match status" value="1"/>
</dbReference>
<evidence type="ECO:0000313" key="23">
    <source>
        <dbReference type="EMBL" id="RFU60884.1"/>
    </source>
</evidence>
<evidence type="ECO:0000313" key="24">
    <source>
        <dbReference type="Proteomes" id="UP000262939"/>
    </source>
</evidence>
<gene>
    <name evidence="23" type="ORF">D0466_20100</name>
</gene>
<keyword evidence="8" id="KW-0227">DNA damage</keyword>
<dbReference type="Pfam" id="PF06831">
    <property type="entry name" value="H2TH"/>
    <property type="match status" value="1"/>
</dbReference>
<keyword evidence="9 19" id="KW-0863">Zinc-finger</keyword>
<evidence type="ECO:0000256" key="8">
    <source>
        <dbReference type="ARBA" id="ARBA00022763"/>
    </source>
</evidence>
<keyword evidence="20" id="KW-0472">Membrane</keyword>
<evidence type="ECO:0000256" key="20">
    <source>
        <dbReference type="SAM" id="Phobius"/>
    </source>
</evidence>
<evidence type="ECO:0000256" key="5">
    <source>
        <dbReference type="ARBA" id="ARBA00012720"/>
    </source>
</evidence>
<evidence type="ECO:0000256" key="4">
    <source>
        <dbReference type="ARBA" id="ARBA00012024"/>
    </source>
</evidence>
<dbReference type="Gene3D" id="3.20.190.10">
    <property type="entry name" value="MutM-like, N-terminal"/>
    <property type="match status" value="1"/>
</dbReference>
<dbReference type="OrthoDB" id="9800855at2"/>
<comment type="cofactor">
    <cofactor evidence="2">
        <name>Zn(2+)</name>
        <dbReference type="ChEBI" id="CHEBI:29105"/>
    </cofactor>
</comment>
<dbReference type="InterPro" id="IPR000214">
    <property type="entry name" value="Znf_DNA_glyclase/AP_lyase"/>
</dbReference>
<dbReference type="GO" id="GO:0140078">
    <property type="term" value="F:class I DNA-(apurinic or apyrimidinic site) endonuclease activity"/>
    <property type="evidence" value="ECO:0007669"/>
    <property type="project" value="UniProtKB-EC"/>
</dbReference>
<feature type="domain" description="FPG-type" evidence="21">
    <location>
        <begin position="235"/>
        <end position="269"/>
    </location>
</feature>
<evidence type="ECO:0000256" key="1">
    <source>
        <dbReference type="ARBA" id="ARBA00001668"/>
    </source>
</evidence>
<evidence type="ECO:0000256" key="2">
    <source>
        <dbReference type="ARBA" id="ARBA00001947"/>
    </source>
</evidence>
<evidence type="ECO:0000259" key="21">
    <source>
        <dbReference type="PROSITE" id="PS51066"/>
    </source>
</evidence>
<dbReference type="GO" id="GO:0034039">
    <property type="term" value="F:8-oxo-7,8-dihydroguanine DNA N-glycosylase activity"/>
    <property type="evidence" value="ECO:0007669"/>
    <property type="project" value="TreeGrafter"/>
</dbReference>
<dbReference type="EC" id="4.2.99.18" evidence="5"/>
<dbReference type="EMBL" id="QVTD01000021">
    <property type="protein sequence ID" value="RFU60884.1"/>
    <property type="molecule type" value="Genomic_DNA"/>
</dbReference>
<dbReference type="Proteomes" id="UP000262939">
    <property type="component" value="Unassembled WGS sequence"/>
</dbReference>
<dbReference type="GO" id="GO:0006284">
    <property type="term" value="P:base-excision repair"/>
    <property type="evidence" value="ECO:0007669"/>
    <property type="project" value="InterPro"/>
</dbReference>
<evidence type="ECO:0000256" key="14">
    <source>
        <dbReference type="ARBA" id="ARBA00023239"/>
    </source>
</evidence>
<proteinExistence type="inferred from homology"/>
<dbReference type="InterPro" id="IPR012319">
    <property type="entry name" value="FPG_cat"/>
</dbReference>
<keyword evidence="12" id="KW-0238">DNA-binding</keyword>
<evidence type="ECO:0000256" key="7">
    <source>
        <dbReference type="ARBA" id="ARBA00022723"/>
    </source>
</evidence>
<evidence type="ECO:0000256" key="18">
    <source>
        <dbReference type="ARBA" id="ARBA00044632"/>
    </source>
</evidence>
<feature type="domain" description="Formamidopyrimidine-DNA glycosylase catalytic" evidence="22">
    <location>
        <begin position="2"/>
        <end position="106"/>
    </location>
</feature>
<comment type="catalytic activity">
    <reaction evidence="18">
        <text>2'-deoxyribonucleotide-(2'-deoxyribose 5'-phosphate)-2'-deoxyribonucleotide-DNA = a 3'-end 2'-deoxyribonucleotide-(2,3-dehydro-2,3-deoxyribose 5'-phosphate)-DNA + a 5'-end 5'-phospho-2'-deoxyribonucleoside-DNA + H(+)</text>
        <dbReference type="Rhea" id="RHEA:66592"/>
        <dbReference type="Rhea" id="RHEA-COMP:13180"/>
        <dbReference type="Rhea" id="RHEA-COMP:16897"/>
        <dbReference type="Rhea" id="RHEA-COMP:17067"/>
        <dbReference type="ChEBI" id="CHEBI:15378"/>
        <dbReference type="ChEBI" id="CHEBI:136412"/>
        <dbReference type="ChEBI" id="CHEBI:157695"/>
        <dbReference type="ChEBI" id="CHEBI:167181"/>
        <dbReference type="EC" id="4.2.99.18"/>
    </reaction>
</comment>
<evidence type="ECO:0000256" key="13">
    <source>
        <dbReference type="ARBA" id="ARBA00023204"/>
    </source>
</evidence>
<reference evidence="23 24" key="1">
    <citation type="submission" date="2018-08" db="EMBL/GenBank/DDBJ databases">
        <title>Bacillus chawlae sp. nov., Bacillus glennii sp. nov., and Bacillus saganii sp. nov. Isolated from the Vehicle Assembly Building at Kennedy Space Center where the Viking Spacecraft were Assembled.</title>
        <authorList>
            <person name="Seuylemezian A."/>
            <person name="Vaishampayan P."/>
        </authorList>
    </citation>
    <scope>NUCLEOTIDE SEQUENCE [LARGE SCALE GENOMIC DNA]</scope>
    <source>
        <strain evidence="23 24">V44-8</strain>
    </source>
</reference>
<dbReference type="GO" id="GO:0003684">
    <property type="term" value="F:damaged DNA binding"/>
    <property type="evidence" value="ECO:0007669"/>
    <property type="project" value="InterPro"/>
</dbReference>
<dbReference type="InterPro" id="IPR015886">
    <property type="entry name" value="H2TH_FPG"/>
</dbReference>
<dbReference type="RefSeq" id="WP_117324298.1">
    <property type="nucleotide sequence ID" value="NZ_QVTD01000021.1"/>
</dbReference>
<dbReference type="GO" id="GO:0008270">
    <property type="term" value="F:zinc ion binding"/>
    <property type="evidence" value="ECO:0007669"/>
    <property type="project" value="UniProtKB-KW"/>
</dbReference>
<evidence type="ECO:0000256" key="6">
    <source>
        <dbReference type="ARBA" id="ARBA00016240"/>
    </source>
</evidence>
<evidence type="ECO:0000256" key="11">
    <source>
        <dbReference type="ARBA" id="ARBA00022833"/>
    </source>
</evidence>
<dbReference type="InterPro" id="IPR035937">
    <property type="entry name" value="FPG_N"/>
</dbReference>
<evidence type="ECO:0000256" key="15">
    <source>
        <dbReference type="ARBA" id="ARBA00023268"/>
    </source>
</evidence>
<comment type="caution">
    <text evidence="23">The sequence shown here is derived from an EMBL/GenBank/DDBJ whole genome shotgun (WGS) entry which is preliminary data.</text>
</comment>
<sequence>MAELPELERYRLVLSPHLVSKEITLVEIHRQKSINLPVHEFASRLQGNRITGITRRGKFLIFQLASGENLLLHLMIGGWLFIGNEKINPNRKKQIILSFGEMQLFFLGLRLGYLHILSTEELNKKLGELGPEPLDPAFGFEDFQGRISKKRGILKSVLIDPKFIAGIGSCYSDEICFKAQLKPENKVQQLTGEQIHRLFEAIKPVLENAIHIGGYMDYPLYANDRKTGAYNDHFLVYLRENQPCKRCRNVIQRKDLSSRKSFFCPGCQE</sequence>
<feature type="transmembrane region" description="Helical" evidence="20">
    <location>
        <begin position="94"/>
        <end position="116"/>
    </location>
</feature>
<dbReference type="InterPro" id="IPR010979">
    <property type="entry name" value="Ribosomal_uS13-like_H2TH"/>
</dbReference>
<comment type="similarity">
    <text evidence="3">Belongs to the FPG family.</text>
</comment>
<comment type="catalytic activity">
    <reaction evidence="1">
        <text>Hydrolysis of DNA containing ring-opened 7-methylguanine residues, releasing 2,6-diamino-4-hydroxy-5-(N-methyl)formamidopyrimidine.</text>
        <dbReference type="EC" id="3.2.2.23"/>
    </reaction>
</comment>
<dbReference type="PROSITE" id="PS51066">
    <property type="entry name" value="ZF_FPG_2"/>
    <property type="match status" value="1"/>
</dbReference>
<dbReference type="EC" id="3.2.2.23" evidence="4"/>
<dbReference type="PROSITE" id="PS51068">
    <property type="entry name" value="FPG_CAT"/>
    <property type="match status" value="1"/>
</dbReference>
<dbReference type="Pfam" id="PF06827">
    <property type="entry name" value="zf-FPG_IleRS"/>
    <property type="match status" value="1"/>
</dbReference>
<evidence type="ECO:0000256" key="3">
    <source>
        <dbReference type="ARBA" id="ARBA00009409"/>
    </source>
</evidence>
<keyword evidence="15" id="KW-0511">Multifunctional enzyme</keyword>
<feature type="transmembrane region" description="Helical" evidence="20">
    <location>
        <begin position="59"/>
        <end position="82"/>
    </location>
</feature>
<dbReference type="GO" id="GO:0003690">
    <property type="term" value="F:double-stranded DNA binding"/>
    <property type="evidence" value="ECO:0007669"/>
    <property type="project" value="UniProtKB-ARBA"/>
</dbReference>
<keyword evidence="14" id="KW-0456">Lyase</keyword>
<dbReference type="AlphaFoldDB" id="A0A372L6W9"/>
<keyword evidence="10" id="KW-0378">Hydrolase</keyword>